<dbReference type="PROSITE" id="PS50250">
    <property type="entry name" value="PCI"/>
    <property type="match status" value="1"/>
</dbReference>
<protein>
    <submittedName>
        <fullName evidence="3">PCI domain-containing protein 2</fullName>
    </submittedName>
</protein>
<evidence type="ECO:0000259" key="2">
    <source>
        <dbReference type="PROSITE" id="PS50250"/>
    </source>
</evidence>
<evidence type="ECO:0000313" key="4">
    <source>
        <dbReference type="Proteomes" id="UP000664203"/>
    </source>
</evidence>
<name>A0A8H3IAF2_9LECA</name>
<dbReference type="PANTHER" id="PTHR12732:SF0">
    <property type="entry name" value="PCI DOMAIN-CONTAINING PROTEIN 2"/>
    <property type="match status" value="1"/>
</dbReference>
<reference evidence="3" key="1">
    <citation type="submission" date="2021-03" db="EMBL/GenBank/DDBJ databases">
        <authorList>
            <person name="Tagirdzhanova G."/>
        </authorList>
    </citation>
    <scope>NUCLEOTIDE SEQUENCE</scope>
</reference>
<comment type="similarity">
    <text evidence="1">Belongs to the CSN12 family.</text>
</comment>
<accession>A0A8H3IAF2</accession>
<keyword evidence="4" id="KW-1185">Reference proteome</keyword>
<dbReference type="AlphaFoldDB" id="A0A8H3IAF2"/>
<dbReference type="InterPro" id="IPR000717">
    <property type="entry name" value="PCI_dom"/>
</dbReference>
<dbReference type="SMART" id="SM00753">
    <property type="entry name" value="PAM"/>
    <property type="match status" value="1"/>
</dbReference>
<dbReference type="PANTHER" id="PTHR12732">
    <property type="entry name" value="UNCHARACTERIZED PROTEASOME COMPONENT REGION PCI-CONTAINING"/>
    <property type="match status" value="1"/>
</dbReference>
<dbReference type="GO" id="GO:0003690">
    <property type="term" value="F:double-stranded DNA binding"/>
    <property type="evidence" value="ECO:0007669"/>
    <property type="project" value="InterPro"/>
</dbReference>
<dbReference type="InterPro" id="IPR045114">
    <property type="entry name" value="Csn12-like"/>
</dbReference>
<dbReference type="GO" id="GO:0003723">
    <property type="term" value="F:RNA binding"/>
    <property type="evidence" value="ECO:0007669"/>
    <property type="project" value="InterPro"/>
</dbReference>
<proteinExistence type="inferred from homology"/>
<feature type="domain" description="PCI" evidence="2">
    <location>
        <begin position="252"/>
        <end position="457"/>
    </location>
</feature>
<dbReference type="Proteomes" id="UP000664203">
    <property type="component" value="Unassembled WGS sequence"/>
</dbReference>
<evidence type="ECO:0000313" key="3">
    <source>
        <dbReference type="EMBL" id="CAF9911093.1"/>
    </source>
</evidence>
<dbReference type="EMBL" id="CAJPDR010000046">
    <property type="protein sequence ID" value="CAF9911093.1"/>
    <property type="molecule type" value="Genomic_DNA"/>
</dbReference>
<dbReference type="OrthoDB" id="10252687at2759"/>
<evidence type="ECO:0000256" key="1">
    <source>
        <dbReference type="ARBA" id="ARBA00025771"/>
    </source>
</evidence>
<comment type="caution">
    <text evidence="3">The sequence shown here is derived from an EMBL/GenBank/DDBJ whole genome shotgun (WGS) entry which is preliminary data.</text>
</comment>
<dbReference type="Gene3D" id="1.10.10.10">
    <property type="entry name" value="Winged helix-like DNA-binding domain superfamily/Winged helix DNA-binding domain"/>
    <property type="match status" value="1"/>
</dbReference>
<organism evidence="3 4">
    <name type="scientific">Alectoria fallacina</name>
    <dbReference type="NCBI Taxonomy" id="1903189"/>
    <lineage>
        <taxon>Eukaryota</taxon>
        <taxon>Fungi</taxon>
        <taxon>Dikarya</taxon>
        <taxon>Ascomycota</taxon>
        <taxon>Pezizomycotina</taxon>
        <taxon>Lecanoromycetes</taxon>
        <taxon>OSLEUM clade</taxon>
        <taxon>Lecanoromycetidae</taxon>
        <taxon>Lecanorales</taxon>
        <taxon>Lecanorineae</taxon>
        <taxon>Parmeliaceae</taxon>
        <taxon>Alectoria</taxon>
    </lineage>
</organism>
<sequence length="482" mass="54115">MEVLCREFWHANQEGSGPLLAATISPIAPPSYLNRLDAIHRDTDAASINRDISYSLTKTANAAIQYPNPEITTWTEIYSAYWYAIGAILAAEHTTTRPDWTKVYEAWKDVANTVIKGYSSGVLENWTLPVLYTAGKHLRTFAIKADENVQASENGTNFNVGGLQEDIAGDFGKNEKLEDAARVINRMFTLCISDRAPLEESRKWGLYYTTNLLFKTYFKLNSIGLSKNILRALSASRTDMPALESFPQPHIVTFKYYVGVIRFLEEDYAQAEENLTSAWHMCHRSATRNIELILSYLIPTLLLTRQQLPSPRLLSPYPRLGSLFAPLTLAIRKGSLSAFDTAIAEGEHEFVKRRIYLTLERGRDICLRNLLRKVYLAGDLDEEGKRNTRIYIKDFAAAIRLGESGGSREGMDVEMEGSAGENNDEVECLVANMIYKVTPFSTTFAPHVLTFVRHQNLMKGYIARERGIVVLSKNGAFPGTGI</sequence>
<gene>
    <name evidence="3" type="primary">PCID2</name>
    <name evidence="3" type="ORF">ALECFALPRED_007076</name>
</gene>
<dbReference type="InterPro" id="IPR036388">
    <property type="entry name" value="WH-like_DNA-bd_sf"/>
</dbReference>